<dbReference type="FunFam" id="3.30.470.20:FF:000003">
    <property type="entry name" value="Inositol hexakisphosphate and diphosphoinositol-pentakisphosphate kinase"/>
    <property type="match status" value="1"/>
</dbReference>
<dbReference type="InterPro" id="IPR029033">
    <property type="entry name" value="His_PPase_superfam"/>
</dbReference>
<dbReference type="Proteomes" id="UP001163046">
    <property type="component" value="Unassembled WGS sequence"/>
</dbReference>
<evidence type="ECO:0000259" key="12">
    <source>
        <dbReference type="Pfam" id="PF08443"/>
    </source>
</evidence>
<feature type="compositionally biased region" description="Polar residues" evidence="11">
    <location>
        <begin position="1067"/>
        <end position="1077"/>
    </location>
</feature>
<comment type="catalytic activity">
    <reaction evidence="9">
        <text>1D-myo-inositol hexakisphosphate + ATP = 1-diphospho-1D-myo-inositol 2,3,4,5,6-pentakisphosphate + ADP</text>
        <dbReference type="Rhea" id="RHEA:37459"/>
        <dbReference type="ChEBI" id="CHEBI:30616"/>
        <dbReference type="ChEBI" id="CHEBI:58130"/>
        <dbReference type="ChEBI" id="CHEBI:74946"/>
        <dbReference type="ChEBI" id="CHEBI:456216"/>
        <dbReference type="EC" id="2.7.4.24"/>
    </reaction>
    <physiologicalReaction direction="left-to-right" evidence="9">
        <dbReference type="Rhea" id="RHEA:37460"/>
    </physiologicalReaction>
</comment>
<evidence type="ECO:0000313" key="15">
    <source>
        <dbReference type="Proteomes" id="UP001163046"/>
    </source>
</evidence>
<evidence type="ECO:0000256" key="6">
    <source>
        <dbReference type="ARBA" id="ARBA00022777"/>
    </source>
</evidence>
<dbReference type="GO" id="GO:0000828">
    <property type="term" value="F:inositol hexakisphosphate kinase activity"/>
    <property type="evidence" value="ECO:0007669"/>
    <property type="project" value="TreeGrafter"/>
</dbReference>
<dbReference type="SUPFAM" id="SSF53254">
    <property type="entry name" value="Phosphoglycerate mutase-like"/>
    <property type="match status" value="1"/>
</dbReference>
<comment type="similarity">
    <text evidence="2 10">Belongs to the histidine acid phosphatase family. VIP1 subfamily.</text>
</comment>
<dbReference type="Pfam" id="PF00328">
    <property type="entry name" value="His_Phos_2"/>
    <property type="match status" value="1"/>
</dbReference>
<evidence type="ECO:0000256" key="1">
    <source>
        <dbReference type="ARBA" id="ARBA00004514"/>
    </source>
</evidence>
<reference evidence="14" key="1">
    <citation type="submission" date="2023-01" db="EMBL/GenBank/DDBJ databases">
        <title>Genome assembly of the deep-sea coral Lophelia pertusa.</title>
        <authorList>
            <person name="Herrera S."/>
            <person name="Cordes E."/>
        </authorList>
    </citation>
    <scope>NUCLEOTIDE SEQUENCE</scope>
    <source>
        <strain evidence="14">USNM1676648</strain>
        <tissue evidence="14">Polyp</tissue>
    </source>
</reference>
<gene>
    <name evidence="14" type="primary">PPIP5K2_1</name>
    <name evidence="14" type="ORF">OS493_003643</name>
</gene>
<dbReference type="EMBL" id="MU825397">
    <property type="protein sequence ID" value="KAJ7393972.1"/>
    <property type="molecule type" value="Genomic_DNA"/>
</dbReference>
<comment type="caution">
    <text evidence="14">The sequence shown here is derived from an EMBL/GenBank/DDBJ whole genome shotgun (WGS) entry which is preliminary data.</text>
</comment>
<dbReference type="GO" id="GO:0005524">
    <property type="term" value="F:ATP binding"/>
    <property type="evidence" value="ECO:0007669"/>
    <property type="project" value="UniProtKB-KW"/>
</dbReference>
<feature type="compositionally biased region" description="Polar residues" evidence="11">
    <location>
        <begin position="1226"/>
        <end position="1238"/>
    </location>
</feature>
<dbReference type="Gene3D" id="3.40.50.1240">
    <property type="entry name" value="Phosphoglycerate mutase-like"/>
    <property type="match status" value="1"/>
</dbReference>
<evidence type="ECO:0000259" key="13">
    <source>
        <dbReference type="Pfam" id="PF18086"/>
    </source>
</evidence>
<feature type="compositionally biased region" description="Polar residues" evidence="11">
    <location>
        <begin position="1034"/>
        <end position="1051"/>
    </location>
</feature>
<evidence type="ECO:0000256" key="5">
    <source>
        <dbReference type="ARBA" id="ARBA00022741"/>
    </source>
</evidence>
<dbReference type="GO" id="GO:0032958">
    <property type="term" value="P:inositol phosphate biosynthetic process"/>
    <property type="evidence" value="ECO:0007669"/>
    <property type="project" value="TreeGrafter"/>
</dbReference>
<keyword evidence="7 10" id="KW-0067">ATP-binding</keyword>
<feature type="domain" description="VIP1 N-terminal" evidence="13">
    <location>
        <begin position="39"/>
        <end position="127"/>
    </location>
</feature>
<dbReference type="GO" id="GO:0033857">
    <property type="term" value="F:5-diphosphoinositol pentakisphosphate 1-kinase activity"/>
    <property type="evidence" value="ECO:0007669"/>
    <property type="project" value="TreeGrafter"/>
</dbReference>
<evidence type="ECO:0000256" key="3">
    <source>
        <dbReference type="ARBA" id="ARBA00022490"/>
    </source>
</evidence>
<feature type="region of interest" description="Disordered" evidence="11">
    <location>
        <begin position="960"/>
        <end position="983"/>
    </location>
</feature>
<evidence type="ECO:0000256" key="10">
    <source>
        <dbReference type="RuleBase" id="RU365032"/>
    </source>
</evidence>
<feature type="compositionally biased region" description="Basic and acidic residues" evidence="11">
    <location>
        <begin position="1166"/>
        <end position="1176"/>
    </location>
</feature>
<feature type="region of interest" description="Disordered" evidence="11">
    <location>
        <begin position="989"/>
        <end position="1008"/>
    </location>
</feature>
<feature type="compositionally biased region" description="Polar residues" evidence="11">
    <location>
        <begin position="1177"/>
        <end position="1188"/>
    </location>
</feature>
<keyword evidence="4 10" id="KW-0808">Transferase</keyword>
<feature type="compositionally biased region" description="Acidic residues" evidence="11">
    <location>
        <begin position="1078"/>
        <end position="1091"/>
    </location>
</feature>
<dbReference type="GO" id="GO:0006020">
    <property type="term" value="P:inositol metabolic process"/>
    <property type="evidence" value="ECO:0007669"/>
    <property type="project" value="TreeGrafter"/>
</dbReference>
<dbReference type="Gene3D" id="3.40.50.11950">
    <property type="match status" value="1"/>
</dbReference>
<keyword evidence="6 10" id="KW-0418">Kinase</keyword>
<dbReference type="PANTHER" id="PTHR12750:SF9">
    <property type="entry name" value="INOSITOL HEXAKISPHOSPHATE AND DIPHOSPHOINOSITOL-PENTAKISPHOSPHATE KINASE"/>
    <property type="match status" value="1"/>
</dbReference>
<feature type="compositionally biased region" description="Acidic residues" evidence="11">
    <location>
        <begin position="25"/>
        <end position="34"/>
    </location>
</feature>
<accession>A0A9X0DB22</accession>
<sequence>MSVAHLELFDQVGDNPTPFNKHDDGEDDDDDEEDEIPKIRIGICAMSKKTKSQPMQEILSRMSVFDCVDIFIFPDDTIMNVPIEEWPICDCLISFYSKGFPLEKAIEYAKLRKPFSLNDLEMQYALMHRPTMYSLLKNAGIETPRHAILLRDEDGNPINTKFVELDDSVQIGDVVFQKPFVEKPVNGEDHNVYIYFPSGAGGGSQRLFRKVGDRSSVYSAESSVRKEGSYIYEDFVVTDGTDVKVYTVGPEYAHAEARKSPSLDGKVERDGQGKEIRYPVILNQYEKELANKVCKLFKQTVCGCDLLRTHGKSYVCDVNGFSFVKTSKKYYDDAAQVLMSLVVQVLAPQLYKPYNLDVPEEIPAVEALEGTMLELRCVVGIIRHGDRTPKQKMKMEVRHPRFIELFKKYHGFDEHKLKLKRPTQLQEVLNIARDLLADIKNGKPVFESPNKIHQLKSVLEMYGYFSGINRKIQFKYLGKPRDGNESESSENRQGDSGSDEKSGKKKQGKESKNKHVEGKDEKEVKRKESRESKTQTSKESKESEEADQKGKEEKQKVPVDKDHCLLLILKWGGELTTMGKEQALQLGRAFRSMYPGGQGQYSKLSGCGLLRLHSTYRHDLKIYASDEGRVQMTAAAFAKGYLALEGELTPVLVHLVRSDKNTTEMLDTSNDAAKILGKVKHRLHEMLHSNEDFKEEDFAKLAPTKSRSVINAMNFVKNPYTMCEKLYNLVHNLTGQLKELIAQKVYDPRDPFLYHDETLELMMHRWTKLEKDFKLKSGQFDISLIPDIYDCIKYDVQHNSQLGLKNSLDLYKCAKAFADIVIPQEYGITIDEKVAIAQRVCVRLLRKIRGDLRHADSSDIHTRLNPNYSQSVETPHRHVRTRLYFTSESHVHTVLNAFRYGKLFEDIPDDQWQRAVAFLAEVPELNYMTQLVLMLYEDPKADPLSEHRFHVELHFSPGAKTMDDPEFLTRSSPTRKRSEEEMRYSVAAAAAASSISTSGIDGGNTSKMSKVDEHTVVDSDQQSEDVPEGVYSGDASSPSVLTTNSNPGQSETTEREPSLMNEAVESNIGSSQSPELNSTEEEPSESGEFEPYDDKPFDENVYAGNERPRCSIGIDDYSDSALGASTGDSAVSSGTSINDSSGEEKVLTRQRNSLSESEIHVTSVRDGVDKRSKSDSEVTVSGTATRVLQQGKDAGQQTSSVTCIVEEGSSKPHVGSSVQRKVHSFPGSSPISNESPDSNICKFSEGRAKPSSAKSDTTSVRTRNVSFELLRGPERMVWVVSHSGLFSQLLP</sequence>
<organism evidence="14 15">
    <name type="scientific">Desmophyllum pertusum</name>
    <dbReference type="NCBI Taxonomy" id="174260"/>
    <lineage>
        <taxon>Eukaryota</taxon>
        <taxon>Metazoa</taxon>
        <taxon>Cnidaria</taxon>
        <taxon>Anthozoa</taxon>
        <taxon>Hexacorallia</taxon>
        <taxon>Scleractinia</taxon>
        <taxon>Caryophylliina</taxon>
        <taxon>Caryophylliidae</taxon>
        <taxon>Desmophyllum</taxon>
    </lineage>
</organism>
<dbReference type="SUPFAM" id="SSF56059">
    <property type="entry name" value="Glutathione synthetase ATP-binding domain-like"/>
    <property type="match status" value="1"/>
</dbReference>
<feature type="region of interest" description="Disordered" evidence="11">
    <location>
        <begin position="10"/>
        <end position="34"/>
    </location>
</feature>
<evidence type="ECO:0000256" key="2">
    <source>
        <dbReference type="ARBA" id="ARBA00005609"/>
    </source>
</evidence>
<feature type="domain" description="ATP-grasp fold RimK-type" evidence="12">
    <location>
        <begin position="239"/>
        <end position="331"/>
    </location>
</feature>
<dbReference type="Pfam" id="PF08443">
    <property type="entry name" value="RimK"/>
    <property type="match status" value="1"/>
</dbReference>
<comment type="subcellular location">
    <subcellularLocation>
        <location evidence="1 10">Cytoplasm</location>
        <location evidence="1 10">Cytosol</location>
    </subcellularLocation>
</comment>
<feature type="region of interest" description="Disordered" evidence="11">
    <location>
        <begin position="1013"/>
        <end position="1261"/>
    </location>
</feature>
<dbReference type="InterPro" id="IPR013651">
    <property type="entry name" value="ATP-grasp_RimK-type"/>
</dbReference>
<dbReference type="InterPro" id="IPR000560">
    <property type="entry name" value="His_Pase_clade-2"/>
</dbReference>
<dbReference type="EC" id="2.7.4.24" evidence="10"/>
<dbReference type="CDD" id="cd07061">
    <property type="entry name" value="HP_HAP_like"/>
    <property type="match status" value="1"/>
</dbReference>
<feature type="compositionally biased region" description="Low complexity" evidence="11">
    <location>
        <begin position="989"/>
        <end position="998"/>
    </location>
</feature>
<proteinExistence type="inferred from homology"/>
<dbReference type="PANTHER" id="PTHR12750">
    <property type="entry name" value="DIPHOSPHOINOSITOL PENTAKISPHOSPHATE KINASE"/>
    <property type="match status" value="1"/>
</dbReference>
<comment type="function">
    <text evidence="10">Bifunctional inositol kinase that acts in concert with the IP6K kinases to synthesize the diphosphate group-containing inositol pyrophosphates diphosphoinositol pentakisphosphate, PP-InsP5, and bis-diphosphoinositol tetrakisphosphate, (PP)2-InsP4. PP-InsP5 and (PP)2-InsP4, also respectively called InsP7 and InsP8, may regulate a variety of cellular processes, including apoptosis, vesicle trafficking, cytoskeletal dynamics, and exocytosis. Phosphorylates inositol hexakisphosphate (InsP6).</text>
</comment>
<feature type="compositionally biased region" description="Polar residues" evidence="11">
    <location>
        <begin position="1252"/>
        <end position="1261"/>
    </location>
</feature>
<keyword evidence="15" id="KW-1185">Reference proteome</keyword>
<dbReference type="InterPro" id="IPR037446">
    <property type="entry name" value="His_Pase_VIP1"/>
</dbReference>
<feature type="region of interest" description="Disordered" evidence="11">
    <location>
        <begin position="479"/>
        <end position="556"/>
    </location>
</feature>
<protein>
    <recommendedName>
        <fullName evidence="10">Inositol hexakisphosphate and diphosphoinositol-pentakisphosphate kinase</fullName>
        <ecNumber evidence="10">2.7.4.24</ecNumber>
    </recommendedName>
</protein>
<feature type="compositionally biased region" description="Polar residues" evidence="11">
    <location>
        <begin position="1126"/>
        <end position="1140"/>
    </location>
</feature>
<dbReference type="FunFam" id="3.40.50.11950:FF:000002">
    <property type="entry name" value="Inositol hexakisphosphate and diphosphoinositol-pentakisphosphate kinase"/>
    <property type="match status" value="1"/>
</dbReference>
<dbReference type="GO" id="GO:0005829">
    <property type="term" value="C:cytosol"/>
    <property type="evidence" value="ECO:0007669"/>
    <property type="project" value="UniProtKB-SubCell"/>
</dbReference>
<name>A0A9X0DB22_9CNID</name>
<dbReference type="Gene3D" id="3.30.470.20">
    <property type="entry name" value="ATP-grasp fold, B domain"/>
    <property type="match status" value="1"/>
</dbReference>
<evidence type="ECO:0000256" key="9">
    <source>
        <dbReference type="ARBA" id="ARBA00034629"/>
    </source>
</evidence>
<dbReference type="OrthoDB" id="18042at2759"/>
<evidence type="ECO:0000256" key="7">
    <source>
        <dbReference type="ARBA" id="ARBA00022840"/>
    </source>
</evidence>
<keyword evidence="3 10" id="KW-0963">Cytoplasm</keyword>
<evidence type="ECO:0000256" key="11">
    <source>
        <dbReference type="SAM" id="MobiDB-lite"/>
    </source>
</evidence>
<comment type="catalytic activity">
    <reaction evidence="8">
        <text>5-diphospho-1D-myo-inositol 1,2,3,4,6-pentakisphosphate + ATP + H(+) = 1,5-bis(diphospho)-1D-myo-inositol 2,3,4,6-tetrakisphosphate + ADP</text>
        <dbReference type="Rhea" id="RHEA:10276"/>
        <dbReference type="ChEBI" id="CHEBI:15378"/>
        <dbReference type="ChEBI" id="CHEBI:30616"/>
        <dbReference type="ChEBI" id="CHEBI:58628"/>
        <dbReference type="ChEBI" id="CHEBI:77983"/>
        <dbReference type="ChEBI" id="CHEBI:456216"/>
        <dbReference type="EC" id="2.7.4.24"/>
    </reaction>
    <physiologicalReaction direction="left-to-right" evidence="8">
        <dbReference type="Rhea" id="RHEA:10277"/>
    </physiologicalReaction>
</comment>
<dbReference type="Pfam" id="PF18086">
    <property type="entry name" value="PPIP5K2_N"/>
    <property type="match status" value="1"/>
</dbReference>
<keyword evidence="5 10" id="KW-0547">Nucleotide-binding</keyword>
<evidence type="ECO:0000256" key="4">
    <source>
        <dbReference type="ARBA" id="ARBA00022679"/>
    </source>
</evidence>
<evidence type="ECO:0000313" key="14">
    <source>
        <dbReference type="EMBL" id="KAJ7393972.1"/>
    </source>
</evidence>
<evidence type="ECO:0000256" key="8">
    <source>
        <dbReference type="ARBA" id="ARBA00033696"/>
    </source>
</evidence>
<dbReference type="InterPro" id="IPR040557">
    <property type="entry name" value="VIP1_N"/>
</dbReference>